<proteinExistence type="predicted"/>
<sequence length="74" mass="8586">MNKCKVLKPFTDIKTKELYRAGQEVDISDERFKEMQKNLEVFGGGYLEMIPEQEEEISVKEVKTKSNKTSKKKG</sequence>
<name>A0AA45QR23_9LACT</name>
<evidence type="ECO:0000313" key="1">
    <source>
        <dbReference type="EMBL" id="QSE76320.1"/>
    </source>
</evidence>
<dbReference type="Proteomes" id="UP000663608">
    <property type="component" value="Chromosome"/>
</dbReference>
<accession>A0AA45QR23</accession>
<reference evidence="1 2" key="1">
    <citation type="submission" date="2021-02" db="EMBL/GenBank/DDBJ databases">
        <title>Complete genome sequence of Lactococcus lactis strain K_LL004.</title>
        <authorList>
            <person name="Kim H.B."/>
        </authorList>
    </citation>
    <scope>NUCLEOTIDE SEQUENCE [LARGE SCALE GENOMIC DNA]</scope>
    <source>
        <strain evidence="1 2">K_LL004</strain>
    </source>
</reference>
<keyword evidence="2" id="KW-1185">Reference proteome</keyword>
<gene>
    <name evidence="1" type="ORF">JW886_07575</name>
</gene>
<dbReference type="RefSeq" id="WP_205871754.1">
    <property type="nucleotide sequence ID" value="NZ_CP070872.1"/>
</dbReference>
<dbReference type="EMBL" id="CP070872">
    <property type="protein sequence ID" value="QSE76320.1"/>
    <property type="molecule type" value="Genomic_DNA"/>
</dbReference>
<evidence type="ECO:0000313" key="2">
    <source>
        <dbReference type="Proteomes" id="UP000663608"/>
    </source>
</evidence>
<dbReference type="KEGG" id="lti:JW886_07575"/>
<organism evidence="1 2">
    <name type="scientific">Lactococcus taiwanensis</name>
    <dbReference type="NCBI Taxonomy" id="1151742"/>
    <lineage>
        <taxon>Bacteria</taxon>
        <taxon>Bacillati</taxon>
        <taxon>Bacillota</taxon>
        <taxon>Bacilli</taxon>
        <taxon>Lactobacillales</taxon>
        <taxon>Streptococcaceae</taxon>
        <taxon>Lactococcus</taxon>
    </lineage>
</organism>
<protein>
    <submittedName>
        <fullName evidence="1">Uncharacterized protein</fullName>
    </submittedName>
</protein>
<dbReference type="AlphaFoldDB" id="A0AA45QR23"/>